<reference evidence="2" key="1">
    <citation type="submission" date="2020-10" db="EMBL/GenBank/DDBJ databases">
        <authorList>
            <person name="Gilroy R."/>
        </authorList>
    </citation>
    <scope>NUCLEOTIDE SEQUENCE</scope>
    <source>
        <strain evidence="2">ChiSjej2B20-13462</strain>
    </source>
</reference>
<dbReference type="PANTHER" id="PTHR45527">
    <property type="entry name" value="NONRIBOSOMAL PEPTIDE SYNTHETASE"/>
    <property type="match status" value="1"/>
</dbReference>
<protein>
    <submittedName>
        <fullName evidence="2">Amino acid adenylation domain-containing protein</fullName>
    </submittedName>
</protein>
<dbReference type="GO" id="GO:0031177">
    <property type="term" value="F:phosphopantetheine binding"/>
    <property type="evidence" value="ECO:0007669"/>
    <property type="project" value="TreeGrafter"/>
</dbReference>
<reference evidence="2" key="2">
    <citation type="journal article" date="2021" name="PeerJ">
        <title>Extensive microbial diversity within the chicken gut microbiome revealed by metagenomics and culture.</title>
        <authorList>
            <person name="Gilroy R."/>
            <person name="Ravi A."/>
            <person name="Getino M."/>
            <person name="Pursley I."/>
            <person name="Horton D.L."/>
            <person name="Alikhan N.F."/>
            <person name="Baker D."/>
            <person name="Gharbi K."/>
            <person name="Hall N."/>
            <person name="Watson M."/>
            <person name="Adriaenssens E.M."/>
            <person name="Foster-Nyarko E."/>
            <person name="Jarju S."/>
            <person name="Secka A."/>
            <person name="Antonio M."/>
            <person name="Oren A."/>
            <person name="Chaudhuri R.R."/>
            <person name="La Ragione R."/>
            <person name="Hildebrand F."/>
            <person name="Pallen M.J."/>
        </authorList>
    </citation>
    <scope>NUCLEOTIDE SEQUENCE</scope>
    <source>
        <strain evidence="2">ChiSjej2B20-13462</strain>
    </source>
</reference>
<accession>A0A9D1CPX1</accession>
<dbReference type="InterPro" id="IPR020459">
    <property type="entry name" value="AMP-binding"/>
</dbReference>
<dbReference type="GO" id="GO:0044550">
    <property type="term" value="P:secondary metabolite biosynthetic process"/>
    <property type="evidence" value="ECO:0007669"/>
    <property type="project" value="TreeGrafter"/>
</dbReference>
<dbReference type="NCBIfam" id="TIGR01733">
    <property type="entry name" value="AA-adenyl-dom"/>
    <property type="match status" value="1"/>
</dbReference>
<dbReference type="InterPro" id="IPR020845">
    <property type="entry name" value="AMP-binding_CS"/>
</dbReference>
<dbReference type="InterPro" id="IPR042099">
    <property type="entry name" value="ANL_N_sf"/>
</dbReference>
<dbReference type="Pfam" id="PF00501">
    <property type="entry name" value="AMP-binding"/>
    <property type="match status" value="1"/>
</dbReference>
<dbReference type="GO" id="GO:0043041">
    <property type="term" value="P:amino acid activation for nonribosomal peptide biosynthetic process"/>
    <property type="evidence" value="ECO:0007669"/>
    <property type="project" value="TreeGrafter"/>
</dbReference>
<gene>
    <name evidence="2" type="ORF">IAA67_09260</name>
</gene>
<dbReference type="SUPFAM" id="SSF56801">
    <property type="entry name" value="Acetyl-CoA synthetase-like"/>
    <property type="match status" value="1"/>
</dbReference>
<dbReference type="InterPro" id="IPR045851">
    <property type="entry name" value="AMP-bd_C_sf"/>
</dbReference>
<sequence length="503" mass="55158">MNSIVCLLERTAARLPAHIALEDSDGVMTYEALRTAARIAATALLGHGVRKGGPVAVYLPKSCASVVSFYAALYCGAPYAPLDYTAPANRTEKTLQNLRPSCIVTNEEGRGKLQSLDLPDSLLLDYDALTAGTEDADALFRTVDATVDTDPAYIMYTSGSTGTPKGVVIPHRGVLDYAAFIAESYGITRDTVIGLQSGFHFDNSVFDLYAAVLTGAKVLIIPEILFMYPVKLMEYVAEQKVSCVFWVPTVMCSVANSGALDTVALPDLKTVVFAGEVMPNKQLNIWRKALPHCLYSNLYGPTEITVDCTIYNVDREFADSDPLPIGYARPNMRVLILRDDDTEAAVGETGELCVIGSQLALGYWNNPEETAKHFVANPLNRAYEEPMYRTGDLAYKEADGLIQYVGRKDSQIKLRGNRIEMGDIETAARCIPGLSNACAVFDPDNERIVLFAETQDPWTLRRLNVELAKYLPKYMLPGKLVCLEALPLNANRKIDRVALKAQL</sequence>
<feature type="domain" description="AMP-dependent synthetase/ligase" evidence="1">
    <location>
        <begin position="8"/>
        <end position="364"/>
    </location>
</feature>
<dbReference type="InterPro" id="IPR000873">
    <property type="entry name" value="AMP-dep_synth/lig_dom"/>
</dbReference>
<dbReference type="Gene3D" id="3.40.50.12780">
    <property type="entry name" value="N-terminal domain of ligase-like"/>
    <property type="match status" value="1"/>
</dbReference>
<comment type="caution">
    <text evidence="2">The sequence shown here is derived from an EMBL/GenBank/DDBJ whole genome shotgun (WGS) entry which is preliminary data.</text>
</comment>
<dbReference type="Gene3D" id="3.30.300.30">
    <property type="match status" value="1"/>
</dbReference>
<dbReference type="InterPro" id="IPR010071">
    <property type="entry name" value="AA_adenyl_dom"/>
</dbReference>
<organism evidence="2 3">
    <name type="scientific">Candidatus Avoscillospira stercorigallinarum</name>
    <dbReference type="NCBI Taxonomy" id="2840708"/>
    <lineage>
        <taxon>Bacteria</taxon>
        <taxon>Bacillati</taxon>
        <taxon>Bacillota</taxon>
        <taxon>Clostridia</taxon>
        <taxon>Eubacteriales</taxon>
        <taxon>Oscillospiraceae</taxon>
        <taxon>Oscillospiraceae incertae sedis</taxon>
        <taxon>Candidatus Avoscillospira</taxon>
    </lineage>
</organism>
<evidence type="ECO:0000259" key="1">
    <source>
        <dbReference type="Pfam" id="PF00501"/>
    </source>
</evidence>
<dbReference type="Proteomes" id="UP000886874">
    <property type="component" value="Unassembled WGS sequence"/>
</dbReference>
<evidence type="ECO:0000313" key="2">
    <source>
        <dbReference type="EMBL" id="HIQ70503.1"/>
    </source>
</evidence>
<dbReference type="CDD" id="cd05930">
    <property type="entry name" value="A_NRPS"/>
    <property type="match status" value="1"/>
</dbReference>
<dbReference type="PANTHER" id="PTHR45527:SF1">
    <property type="entry name" value="FATTY ACID SYNTHASE"/>
    <property type="match status" value="1"/>
</dbReference>
<dbReference type="PRINTS" id="PR00154">
    <property type="entry name" value="AMPBINDING"/>
</dbReference>
<proteinExistence type="predicted"/>
<name>A0A9D1CPX1_9FIRM</name>
<dbReference type="PROSITE" id="PS00455">
    <property type="entry name" value="AMP_BINDING"/>
    <property type="match status" value="1"/>
</dbReference>
<dbReference type="AlphaFoldDB" id="A0A9D1CPX1"/>
<dbReference type="EMBL" id="DVFN01000135">
    <property type="protein sequence ID" value="HIQ70503.1"/>
    <property type="molecule type" value="Genomic_DNA"/>
</dbReference>
<evidence type="ECO:0000313" key="3">
    <source>
        <dbReference type="Proteomes" id="UP000886874"/>
    </source>
</evidence>
<dbReference type="GO" id="GO:0005737">
    <property type="term" value="C:cytoplasm"/>
    <property type="evidence" value="ECO:0007669"/>
    <property type="project" value="TreeGrafter"/>
</dbReference>